<evidence type="ECO:0000256" key="6">
    <source>
        <dbReference type="ARBA" id="ARBA00022763"/>
    </source>
</evidence>
<keyword evidence="20" id="KW-1185">Reference proteome</keyword>
<reference evidence="19" key="1">
    <citation type="submission" date="2022-10" db="EMBL/GenBank/DDBJ databases">
        <title>Algoriphagus sp. a novel bacteria isolate from halophytes salicornia europaea.</title>
        <authorList>
            <person name="Peng Y."/>
            <person name="Jiang L."/>
            <person name="Lee J."/>
        </authorList>
    </citation>
    <scope>NUCLEOTIDE SEQUENCE</scope>
    <source>
        <strain evidence="19">TR-M5</strain>
    </source>
</reference>
<evidence type="ECO:0000256" key="15">
    <source>
        <dbReference type="ARBA" id="ARBA00041979"/>
    </source>
</evidence>
<sequence>MKEILVTCALILKEGKVLCTQRSEYMRLPGKWEFPGGKVEPGESPEACLRREIAEELDIVIKILGSLNPIQHSYDGKVRIRLLPYLCEWQSGVLNLQEHQRYCWRGENDLKELDWAEADLPIVEELLEKWNPIFQKYIKL</sequence>
<keyword evidence="3" id="KW-0515">Mutator protein</keyword>
<dbReference type="Proteomes" id="UP001163156">
    <property type="component" value="Chromosome"/>
</dbReference>
<keyword evidence="6" id="KW-0227">DNA damage</keyword>
<evidence type="ECO:0000256" key="5">
    <source>
        <dbReference type="ARBA" id="ARBA00022723"/>
    </source>
</evidence>
<dbReference type="Gene3D" id="3.90.79.10">
    <property type="entry name" value="Nucleoside Triphosphate Pyrophosphohydrolase"/>
    <property type="match status" value="1"/>
</dbReference>
<evidence type="ECO:0000256" key="9">
    <source>
        <dbReference type="ARBA" id="ARBA00023204"/>
    </source>
</evidence>
<dbReference type="SUPFAM" id="SSF55811">
    <property type="entry name" value="Nudix"/>
    <property type="match status" value="1"/>
</dbReference>
<evidence type="ECO:0000256" key="4">
    <source>
        <dbReference type="ARBA" id="ARBA00022705"/>
    </source>
</evidence>
<gene>
    <name evidence="19" type="ORF">OM944_16895</name>
</gene>
<dbReference type="CDD" id="cd03425">
    <property type="entry name" value="NUDIX_MutT_NudA_like"/>
    <property type="match status" value="1"/>
</dbReference>
<feature type="domain" description="Nudix hydrolase" evidence="18">
    <location>
        <begin position="1"/>
        <end position="128"/>
    </location>
</feature>
<comment type="cofactor">
    <cofactor evidence="1">
        <name>Mg(2+)</name>
        <dbReference type="ChEBI" id="CHEBI:18420"/>
    </cofactor>
</comment>
<evidence type="ECO:0000256" key="11">
    <source>
        <dbReference type="ARBA" id="ARBA00036904"/>
    </source>
</evidence>
<dbReference type="PANTHER" id="PTHR47707:SF1">
    <property type="entry name" value="NUDIX HYDROLASE FAMILY PROTEIN"/>
    <property type="match status" value="1"/>
</dbReference>
<keyword evidence="9" id="KW-0234">DNA repair</keyword>
<keyword evidence="7 17" id="KW-0378">Hydrolase</keyword>
<dbReference type="InterPro" id="IPR015797">
    <property type="entry name" value="NUDIX_hydrolase-like_dom_sf"/>
</dbReference>
<organism evidence="19 20">
    <name type="scientific">Algoriphagus halophytocola</name>
    <dbReference type="NCBI Taxonomy" id="2991499"/>
    <lineage>
        <taxon>Bacteria</taxon>
        <taxon>Pseudomonadati</taxon>
        <taxon>Bacteroidota</taxon>
        <taxon>Cytophagia</taxon>
        <taxon>Cytophagales</taxon>
        <taxon>Cyclobacteriaceae</taxon>
        <taxon>Algoriphagus</taxon>
    </lineage>
</organism>
<evidence type="ECO:0000256" key="16">
    <source>
        <dbReference type="ARBA" id="ARBA00042798"/>
    </source>
</evidence>
<evidence type="ECO:0000256" key="2">
    <source>
        <dbReference type="ARBA" id="ARBA00005582"/>
    </source>
</evidence>
<evidence type="ECO:0000256" key="7">
    <source>
        <dbReference type="ARBA" id="ARBA00022801"/>
    </source>
</evidence>
<evidence type="ECO:0000256" key="1">
    <source>
        <dbReference type="ARBA" id="ARBA00001946"/>
    </source>
</evidence>
<dbReference type="PROSITE" id="PS51462">
    <property type="entry name" value="NUDIX"/>
    <property type="match status" value="1"/>
</dbReference>
<evidence type="ECO:0000313" key="20">
    <source>
        <dbReference type="Proteomes" id="UP001163156"/>
    </source>
</evidence>
<evidence type="ECO:0000256" key="17">
    <source>
        <dbReference type="RuleBase" id="RU003476"/>
    </source>
</evidence>
<dbReference type="EC" id="3.6.1.55" evidence="12"/>
<evidence type="ECO:0000256" key="14">
    <source>
        <dbReference type="ARBA" id="ARBA00041592"/>
    </source>
</evidence>
<evidence type="ECO:0000256" key="3">
    <source>
        <dbReference type="ARBA" id="ARBA00022457"/>
    </source>
</evidence>
<evidence type="ECO:0000259" key="18">
    <source>
        <dbReference type="PROSITE" id="PS51462"/>
    </source>
</evidence>
<dbReference type="RefSeq" id="WP_264808782.1">
    <property type="nucleotide sequence ID" value="NZ_CP110226.1"/>
</dbReference>
<dbReference type="EMBL" id="CP110226">
    <property type="protein sequence ID" value="UZD22324.1"/>
    <property type="molecule type" value="Genomic_DNA"/>
</dbReference>
<keyword evidence="5" id="KW-0479">Metal-binding</keyword>
<dbReference type="InterPro" id="IPR047127">
    <property type="entry name" value="MutT-like"/>
</dbReference>
<dbReference type="InterPro" id="IPR000086">
    <property type="entry name" value="NUDIX_hydrolase_dom"/>
</dbReference>
<keyword evidence="4" id="KW-0235">DNA replication</keyword>
<keyword evidence="8" id="KW-0460">Magnesium</keyword>
<evidence type="ECO:0000256" key="8">
    <source>
        <dbReference type="ARBA" id="ARBA00022842"/>
    </source>
</evidence>
<dbReference type="InterPro" id="IPR020084">
    <property type="entry name" value="NUDIX_hydrolase_CS"/>
</dbReference>
<name>A0ABY6MFV9_9BACT</name>
<dbReference type="PANTHER" id="PTHR47707">
    <property type="entry name" value="8-OXO-DGTP DIPHOSPHATASE"/>
    <property type="match status" value="1"/>
</dbReference>
<proteinExistence type="inferred from homology"/>
<dbReference type="InterPro" id="IPR020476">
    <property type="entry name" value="Nudix_hydrolase"/>
</dbReference>
<accession>A0ABY6MFV9</accession>
<evidence type="ECO:0000256" key="13">
    <source>
        <dbReference type="ARBA" id="ARBA00040794"/>
    </source>
</evidence>
<evidence type="ECO:0000256" key="12">
    <source>
        <dbReference type="ARBA" id="ARBA00038905"/>
    </source>
</evidence>
<dbReference type="Pfam" id="PF00293">
    <property type="entry name" value="NUDIX"/>
    <property type="match status" value="1"/>
</dbReference>
<dbReference type="PRINTS" id="PR00502">
    <property type="entry name" value="NUDIXFAMILY"/>
</dbReference>
<protein>
    <recommendedName>
        <fullName evidence="13">8-oxo-dGTP diphosphatase</fullName>
        <ecNumber evidence="12">3.6.1.55</ecNumber>
    </recommendedName>
    <alternativeName>
        <fullName evidence="16">7,8-dihydro-8-oxoguanine-triphosphatase</fullName>
    </alternativeName>
    <alternativeName>
        <fullName evidence="15">Mutator protein MutT</fullName>
    </alternativeName>
    <alternativeName>
        <fullName evidence="14">dGTP pyrophosphohydrolase</fullName>
    </alternativeName>
</protein>
<evidence type="ECO:0000313" key="19">
    <source>
        <dbReference type="EMBL" id="UZD22324.1"/>
    </source>
</evidence>
<dbReference type="PROSITE" id="PS00893">
    <property type="entry name" value="NUDIX_BOX"/>
    <property type="match status" value="1"/>
</dbReference>
<evidence type="ECO:0000256" key="10">
    <source>
        <dbReference type="ARBA" id="ARBA00035861"/>
    </source>
</evidence>
<comment type="similarity">
    <text evidence="2 17">Belongs to the Nudix hydrolase family.</text>
</comment>
<comment type="catalytic activity">
    <reaction evidence="10">
        <text>8-oxo-dGTP + H2O = 8-oxo-dGMP + diphosphate + H(+)</text>
        <dbReference type="Rhea" id="RHEA:31575"/>
        <dbReference type="ChEBI" id="CHEBI:15377"/>
        <dbReference type="ChEBI" id="CHEBI:15378"/>
        <dbReference type="ChEBI" id="CHEBI:33019"/>
        <dbReference type="ChEBI" id="CHEBI:63224"/>
        <dbReference type="ChEBI" id="CHEBI:77896"/>
        <dbReference type="EC" id="3.6.1.55"/>
    </reaction>
</comment>
<comment type="catalytic activity">
    <reaction evidence="11">
        <text>8-oxo-GTP + H2O = 8-oxo-GMP + diphosphate + H(+)</text>
        <dbReference type="Rhea" id="RHEA:67616"/>
        <dbReference type="ChEBI" id="CHEBI:15377"/>
        <dbReference type="ChEBI" id="CHEBI:15378"/>
        <dbReference type="ChEBI" id="CHEBI:33019"/>
        <dbReference type="ChEBI" id="CHEBI:143553"/>
        <dbReference type="ChEBI" id="CHEBI:145694"/>
    </reaction>
</comment>